<feature type="region of interest" description="Disordered" evidence="1">
    <location>
        <begin position="120"/>
        <end position="159"/>
    </location>
</feature>
<dbReference type="CTD" id="57491"/>
<evidence type="ECO:0000256" key="1">
    <source>
        <dbReference type="SAM" id="MobiDB-lite"/>
    </source>
</evidence>
<evidence type="ECO:0000313" key="3">
    <source>
        <dbReference type="RefSeq" id="XP_044945407.1"/>
    </source>
</evidence>
<dbReference type="AlphaFoldDB" id="A0A8U0SNY4"/>
<accession>A0A8U0SNY4</accession>
<proteinExistence type="predicted"/>
<dbReference type="Proteomes" id="UP000000715">
    <property type="component" value="Unplaced"/>
</dbReference>
<protein>
    <submittedName>
        <fullName evidence="3">Aryl hydrocarbon receptor repressor isoform X5</fullName>
    </submittedName>
</protein>
<organism evidence="2 3">
    <name type="scientific">Mustela putorius furo</name>
    <name type="common">European domestic ferret</name>
    <name type="synonym">Mustela furo</name>
    <dbReference type="NCBI Taxonomy" id="9669"/>
    <lineage>
        <taxon>Eukaryota</taxon>
        <taxon>Metazoa</taxon>
        <taxon>Chordata</taxon>
        <taxon>Craniata</taxon>
        <taxon>Vertebrata</taxon>
        <taxon>Euteleostomi</taxon>
        <taxon>Mammalia</taxon>
        <taxon>Eutheria</taxon>
        <taxon>Laurasiatheria</taxon>
        <taxon>Carnivora</taxon>
        <taxon>Caniformia</taxon>
        <taxon>Musteloidea</taxon>
        <taxon>Mustelidae</taxon>
        <taxon>Mustelinae</taxon>
        <taxon>Mustela</taxon>
    </lineage>
</organism>
<keyword evidence="2" id="KW-1185">Reference proteome</keyword>
<keyword evidence="3" id="KW-0675">Receptor</keyword>
<name>A0A8U0SNY4_MUSPF</name>
<dbReference type="RefSeq" id="XP_044945407.1">
    <property type="nucleotide sequence ID" value="XM_045089472.1"/>
</dbReference>
<evidence type="ECO:0000313" key="2">
    <source>
        <dbReference type="Proteomes" id="UP000000715"/>
    </source>
</evidence>
<gene>
    <name evidence="3" type="primary">AHRR</name>
</gene>
<sequence length="302" mass="31397">MMEIRLHCAWESGDPETVKLGAPESHQAGLPGSSCPSCEARASCPEGPAAASSQCPCTRRPQSQCEVRRAGGKTAAGVSRWLCPGRECGRHDILCFSNNRGLSGLPPDGRDAPERLRLHPRGRPPGLLPPAALGHGPAARRHRGRRPGEAAARARGRRRRARGLLGLPDALLRVPRALPAGQHVGLPDNAVSRKTKIPVRTEEESTIGDSPAPSALAVLRCGARLPTSCGGDESEERVPGGKAQGGRPGPDGRKVEVRSGLPLPQVPEGVSAPAPLHRTSSPGVGGTGVAQQVAQHPCPGPP</sequence>
<dbReference type="GeneID" id="101670297"/>
<feature type="region of interest" description="Disordered" evidence="1">
    <location>
        <begin position="228"/>
        <end position="302"/>
    </location>
</feature>
<reference evidence="3" key="1">
    <citation type="submission" date="2025-08" db="UniProtKB">
        <authorList>
            <consortium name="RefSeq"/>
        </authorList>
    </citation>
    <scope>IDENTIFICATION</scope>
    <source>
        <tissue evidence="3">Brain</tissue>
    </source>
</reference>